<dbReference type="KEGG" id="samy:DB32_007625"/>
<evidence type="ECO:0000256" key="10">
    <source>
        <dbReference type="ARBA" id="ARBA00032474"/>
    </source>
</evidence>
<evidence type="ECO:0000256" key="6">
    <source>
        <dbReference type="ARBA" id="ARBA00026066"/>
    </source>
</evidence>
<evidence type="ECO:0000256" key="11">
    <source>
        <dbReference type="ARBA" id="ARBA00049878"/>
    </source>
</evidence>
<keyword evidence="13" id="KW-1185">Reference proteome</keyword>
<evidence type="ECO:0000256" key="4">
    <source>
        <dbReference type="ARBA" id="ARBA00013858"/>
    </source>
</evidence>
<dbReference type="Gene3D" id="3.90.1170.40">
    <property type="entry name" value="Molybdopterin biosynthesis MoaE subunit"/>
    <property type="match status" value="1"/>
</dbReference>
<evidence type="ECO:0000256" key="1">
    <source>
        <dbReference type="ARBA" id="ARBA00005046"/>
    </source>
</evidence>
<sequence length="155" mass="16983">MSCVSIERAALSTERVAAEVRRPGAGAIVVFEGTVRDVNDGRAVTLLEYEAYEAMALAEMQRIVDELEREIPDARLAAAHRIGALHVGDVAVVCAASAPHRGEAFHACRALIDRIKERVPIWKREHGPDGAYWVGWEDARCTPDHGHGGHGHHHE</sequence>
<comment type="subunit">
    <text evidence="6">Heterotetramer of 2 MoaD subunits and 2 MoaE subunits. Also stable as homodimer. The enzyme changes between these two forms during catalysis.</text>
</comment>
<dbReference type="UniPathway" id="UPA00344"/>
<evidence type="ECO:0000256" key="7">
    <source>
        <dbReference type="ARBA" id="ARBA00029745"/>
    </source>
</evidence>
<dbReference type="STRING" id="927083.DB32_007625"/>
<evidence type="ECO:0000256" key="8">
    <source>
        <dbReference type="ARBA" id="ARBA00030407"/>
    </source>
</evidence>
<proteinExistence type="inferred from homology"/>
<evidence type="ECO:0000313" key="13">
    <source>
        <dbReference type="Proteomes" id="UP000034883"/>
    </source>
</evidence>
<gene>
    <name evidence="12" type="ORF">DB32_007625</name>
</gene>
<comment type="pathway">
    <text evidence="1">Cofactor biosynthesis; molybdopterin biosynthesis.</text>
</comment>
<dbReference type="Proteomes" id="UP000034883">
    <property type="component" value="Chromosome"/>
</dbReference>
<dbReference type="RefSeq" id="WP_240481299.1">
    <property type="nucleotide sequence ID" value="NZ_CP011125.1"/>
</dbReference>
<evidence type="ECO:0000313" key="12">
    <source>
        <dbReference type="EMBL" id="AKF10476.1"/>
    </source>
</evidence>
<protein>
    <recommendedName>
        <fullName evidence="4">Molybdopterin synthase catalytic subunit</fullName>
        <ecNumber evidence="3">2.8.1.12</ecNumber>
    </recommendedName>
    <alternativeName>
        <fullName evidence="9">MPT synthase subunit 2</fullName>
    </alternativeName>
    <alternativeName>
        <fullName evidence="7">Molybdenum cofactor biosynthesis protein E</fullName>
    </alternativeName>
    <alternativeName>
        <fullName evidence="8">Molybdopterin-converting factor large subunit</fullName>
    </alternativeName>
    <alternativeName>
        <fullName evidence="10">Molybdopterin-converting factor subunit 2</fullName>
    </alternativeName>
</protein>
<evidence type="ECO:0000256" key="3">
    <source>
        <dbReference type="ARBA" id="ARBA00011950"/>
    </source>
</evidence>
<dbReference type="InterPro" id="IPR036563">
    <property type="entry name" value="MoaE_sf"/>
</dbReference>
<keyword evidence="5" id="KW-0501">Molybdenum cofactor biosynthesis</keyword>
<dbReference type="InterPro" id="IPR003448">
    <property type="entry name" value="Mopterin_biosynth_MoaE"/>
</dbReference>
<comment type="catalytic activity">
    <reaction evidence="11">
        <text>2 [molybdopterin-synthase sulfur-carrier protein]-C-terminal-Gly-aminoethanethioate + cyclic pyranopterin phosphate + H2O = molybdopterin + 2 [molybdopterin-synthase sulfur-carrier protein]-C-terminal Gly-Gly + 2 H(+)</text>
        <dbReference type="Rhea" id="RHEA:26333"/>
        <dbReference type="Rhea" id="RHEA-COMP:12202"/>
        <dbReference type="Rhea" id="RHEA-COMP:19907"/>
        <dbReference type="ChEBI" id="CHEBI:15377"/>
        <dbReference type="ChEBI" id="CHEBI:15378"/>
        <dbReference type="ChEBI" id="CHEBI:58698"/>
        <dbReference type="ChEBI" id="CHEBI:59648"/>
        <dbReference type="ChEBI" id="CHEBI:90778"/>
        <dbReference type="ChEBI" id="CHEBI:232372"/>
        <dbReference type="EC" id="2.8.1.12"/>
    </reaction>
</comment>
<evidence type="ECO:0000256" key="2">
    <source>
        <dbReference type="ARBA" id="ARBA00005426"/>
    </source>
</evidence>
<dbReference type="EMBL" id="CP011125">
    <property type="protein sequence ID" value="AKF10476.1"/>
    <property type="molecule type" value="Genomic_DNA"/>
</dbReference>
<reference evidence="12 13" key="1">
    <citation type="submission" date="2015-03" db="EMBL/GenBank/DDBJ databases">
        <title>Genome assembly of Sandaracinus amylolyticus DSM 53668.</title>
        <authorList>
            <person name="Sharma G."/>
            <person name="Subramanian S."/>
        </authorList>
    </citation>
    <scope>NUCLEOTIDE SEQUENCE [LARGE SCALE GENOMIC DNA]</scope>
    <source>
        <strain evidence="12 13">DSM 53668</strain>
    </source>
</reference>
<comment type="similarity">
    <text evidence="2">Belongs to the MoaE family.</text>
</comment>
<dbReference type="SUPFAM" id="SSF54690">
    <property type="entry name" value="Molybdopterin synthase subunit MoaE"/>
    <property type="match status" value="1"/>
</dbReference>
<dbReference type="PANTHER" id="PTHR23404">
    <property type="entry name" value="MOLYBDOPTERIN SYNTHASE RELATED"/>
    <property type="match status" value="1"/>
</dbReference>
<dbReference type="Pfam" id="PF02391">
    <property type="entry name" value="MoaE"/>
    <property type="match status" value="1"/>
</dbReference>
<dbReference type="EC" id="2.8.1.12" evidence="3"/>
<dbReference type="GO" id="GO:0006777">
    <property type="term" value="P:Mo-molybdopterin cofactor biosynthetic process"/>
    <property type="evidence" value="ECO:0007669"/>
    <property type="project" value="UniProtKB-KW"/>
</dbReference>
<name>A0A0F6YLZ2_9BACT</name>
<dbReference type="CDD" id="cd00756">
    <property type="entry name" value="MoaE"/>
    <property type="match status" value="1"/>
</dbReference>
<evidence type="ECO:0000256" key="9">
    <source>
        <dbReference type="ARBA" id="ARBA00030781"/>
    </source>
</evidence>
<evidence type="ECO:0000256" key="5">
    <source>
        <dbReference type="ARBA" id="ARBA00023150"/>
    </source>
</evidence>
<dbReference type="AlphaFoldDB" id="A0A0F6YLZ2"/>
<dbReference type="GO" id="GO:0030366">
    <property type="term" value="F:molybdopterin synthase activity"/>
    <property type="evidence" value="ECO:0007669"/>
    <property type="project" value="UniProtKB-EC"/>
</dbReference>
<accession>A0A0F6YLZ2</accession>
<organism evidence="12 13">
    <name type="scientific">Sandaracinus amylolyticus</name>
    <dbReference type="NCBI Taxonomy" id="927083"/>
    <lineage>
        <taxon>Bacteria</taxon>
        <taxon>Pseudomonadati</taxon>
        <taxon>Myxococcota</taxon>
        <taxon>Polyangia</taxon>
        <taxon>Polyangiales</taxon>
        <taxon>Sandaracinaceae</taxon>
        <taxon>Sandaracinus</taxon>
    </lineage>
</organism>